<dbReference type="Gene3D" id="3.80.10.10">
    <property type="entry name" value="Ribonuclease Inhibitor"/>
    <property type="match status" value="1"/>
</dbReference>
<proteinExistence type="predicted"/>
<name>A0A6P3V981_OCTDE</name>
<dbReference type="RefSeq" id="XP_012368422.1">
    <property type="nucleotide sequence ID" value="XM_012512968.1"/>
</dbReference>
<dbReference type="GO" id="GO:0005737">
    <property type="term" value="C:cytoplasm"/>
    <property type="evidence" value="ECO:0007669"/>
    <property type="project" value="TreeGrafter"/>
</dbReference>
<evidence type="ECO:0000256" key="3">
    <source>
        <dbReference type="ARBA" id="ARBA00022614"/>
    </source>
</evidence>
<dbReference type="InterPro" id="IPR050694">
    <property type="entry name" value="LRRC14/PRAME"/>
</dbReference>
<dbReference type="OrthoDB" id="9634549at2759"/>
<evidence type="ECO:0000313" key="5">
    <source>
        <dbReference type="Proteomes" id="UP000515203"/>
    </source>
</evidence>
<keyword evidence="5" id="KW-1185">Reference proteome</keyword>
<dbReference type="InterPro" id="IPR032675">
    <property type="entry name" value="LRR_dom_sf"/>
</dbReference>
<evidence type="ECO:0000256" key="4">
    <source>
        <dbReference type="ARBA" id="ARBA00022737"/>
    </source>
</evidence>
<reference evidence="6" key="1">
    <citation type="submission" date="2025-08" db="UniProtKB">
        <authorList>
            <consortium name="RefSeq"/>
        </authorList>
    </citation>
    <scope>IDENTIFICATION</scope>
</reference>
<keyword evidence="2" id="KW-0963">Cytoplasm</keyword>
<sequence length="255" mass="28931">MSIQSPLSLYKLAKQSLLKHKITASTALHDLPNMIFYDLFKDAFMGGHNEVLKVMVQAWPFPYLPLRTLMDLRIANIRHTEFGEIMPQKRNLQTLQAILDGLDIQLSQKVQHSRWKLQELDWRDVHQDFWTIGPRAMSVAHSRDVLLDKLANTLETLVLEHCDIIDSQILALLPALGCCSQLKTFSCYGNPLSLGILQVLLHQTAGLSQLTEGLYPAPLESYNSNIPTQFVHHEKFTQPGTPKELESHKGVSRSK</sequence>
<accession>A0A6P3V981</accession>
<keyword evidence="4" id="KW-0677">Repeat</keyword>
<keyword evidence="3" id="KW-0433">Leucine-rich repeat</keyword>
<evidence type="ECO:0000313" key="6">
    <source>
        <dbReference type="RefSeq" id="XP_012368422.1"/>
    </source>
</evidence>
<dbReference type="AlphaFoldDB" id="A0A6P3V981"/>
<gene>
    <name evidence="6" type="primary">LOC101590068</name>
</gene>
<dbReference type="PANTHER" id="PTHR14224">
    <property type="entry name" value="SIMILAR TO PREFERENTIALLY EXPRESSED ANTIGEN IN MELANOMA-LIKE 3"/>
    <property type="match status" value="1"/>
</dbReference>
<dbReference type="InParanoid" id="A0A6P3V981"/>
<dbReference type="GeneID" id="101590068"/>
<comment type="subcellular location">
    <subcellularLocation>
        <location evidence="1">Cytoplasm</location>
    </subcellularLocation>
</comment>
<organism evidence="5 6">
    <name type="scientific">Octodon degus</name>
    <name type="common">Degu</name>
    <name type="synonym">Sciurus degus</name>
    <dbReference type="NCBI Taxonomy" id="10160"/>
    <lineage>
        <taxon>Eukaryota</taxon>
        <taxon>Metazoa</taxon>
        <taxon>Chordata</taxon>
        <taxon>Craniata</taxon>
        <taxon>Vertebrata</taxon>
        <taxon>Euteleostomi</taxon>
        <taxon>Mammalia</taxon>
        <taxon>Eutheria</taxon>
        <taxon>Euarchontoglires</taxon>
        <taxon>Glires</taxon>
        <taxon>Rodentia</taxon>
        <taxon>Hystricomorpha</taxon>
        <taxon>Octodontidae</taxon>
        <taxon>Octodon</taxon>
    </lineage>
</organism>
<dbReference type="SUPFAM" id="SSF52047">
    <property type="entry name" value="RNI-like"/>
    <property type="match status" value="1"/>
</dbReference>
<evidence type="ECO:0000256" key="2">
    <source>
        <dbReference type="ARBA" id="ARBA00022490"/>
    </source>
</evidence>
<dbReference type="Proteomes" id="UP000515203">
    <property type="component" value="Unplaced"/>
</dbReference>
<protein>
    <submittedName>
        <fullName evidence="6">Melanoma antigen preferentially expressed in tumors-like</fullName>
    </submittedName>
</protein>
<evidence type="ECO:0000256" key="1">
    <source>
        <dbReference type="ARBA" id="ARBA00004496"/>
    </source>
</evidence>
<dbReference type="PANTHER" id="PTHR14224:SF9">
    <property type="entry name" value="LEUCINE-RICH REPEAT-CONTAINING PROTEIN 14"/>
    <property type="match status" value="1"/>
</dbReference>